<dbReference type="AlphaFoldDB" id="A0A7C9QTG9"/>
<reference evidence="5 6" key="1">
    <citation type="submission" date="2020-02" db="EMBL/GenBank/DDBJ databases">
        <authorList>
            <person name="Dziuba M."/>
            <person name="Kuznetsov B."/>
            <person name="Mardanov A."/>
            <person name="Ravin N."/>
            <person name="Grouzdev D."/>
        </authorList>
    </citation>
    <scope>NUCLEOTIDE SEQUENCE [LARGE SCALE GENOMIC DNA]</scope>
    <source>
        <strain evidence="5 6">SpK</strain>
    </source>
</reference>
<dbReference type="GO" id="GO:0007165">
    <property type="term" value="P:signal transduction"/>
    <property type="evidence" value="ECO:0007669"/>
    <property type="project" value="UniProtKB-KW"/>
</dbReference>
<comment type="similarity">
    <text evidence="2">Belongs to the methyl-accepting chemotaxis (MCP) protein family.</text>
</comment>
<keyword evidence="6" id="KW-1185">Reference proteome</keyword>
<dbReference type="InterPro" id="IPR004089">
    <property type="entry name" value="MCPsignal_dom"/>
</dbReference>
<dbReference type="Pfam" id="PF00015">
    <property type="entry name" value="MCPsignal"/>
    <property type="match status" value="1"/>
</dbReference>
<evidence type="ECO:0000256" key="3">
    <source>
        <dbReference type="PROSITE-ProRule" id="PRU00284"/>
    </source>
</evidence>
<dbReference type="RefSeq" id="WP_163676604.1">
    <property type="nucleotide sequence ID" value="NZ_JAAIYP010000033.1"/>
</dbReference>
<keyword evidence="1 3" id="KW-0807">Transducer</keyword>
<evidence type="ECO:0000256" key="2">
    <source>
        <dbReference type="ARBA" id="ARBA00029447"/>
    </source>
</evidence>
<gene>
    <name evidence="5" type="ORF">G4223_06215</name>
</gene>
<evidence type="ECO:0000259" key="4">
    <source>
        <dbReference type="PROSITE" id="PS50111"/>
    </source>
</evidence>
<dbReference type="PROSITE" id="PS50111">
    <property type="entry name" value="CHEMOTAXIS_TRANSDUC_2"/>
    <property type="match status" value="1"/>
</dbReference>
<evidence type="ECO:0000313" key="6">
    <source>
        <dbReference type="Proteomes" id="UP000480684"/>
    </source>
</evidence>
<dbReference type="InterPro" id="IPR025991">
    <property type="entry name" value="Chemoreceptor_zinc-bind_dom"/>
</dbReference>
<sequence>MATGTARLRDVNEGEICPEDSMAAEQVAFLEQMVDMILDGRYHAVPDGKCRLTHKLKEMAVQLEGRSLGLLKQNVAMSVNINEAVTETATMMRDIGEVDRRSQTIAAASEQLVQSVSEISGNSNAAAADARGAFEAAQAGQKAADQAVSSMSTIAIAVQDAMTKVEALAQASAQIGGIVNQIEAIAKQTNLLALNATIEAARAGEAGKGFAVVAHEVKGLANQTAKATEDIRGRIEHLRQEMGSIVRSMEDGARAVEKGQDVVLSTGGTMRHVADQVAQVTQKMGEIAAILTQQTSASSEVAEGVSVIAKMSTRNVAAIARVADVMDDSCNRIADVLGDMAKLDIPDVTIHIAKSDHMIWRKRLADMLVGRASLNPAELSDHTSCRLGKWCATLTDRSILDHPAFKAMEEPHRLVHMHGIEAAKLYRAGDLAGAVECVAKAGVASKGVIDALEALGERGRF</sequence>
<dbReference type="Pfam" id="PF13682">
    <property type="entry name" value="CZB"/>
    <property type="match status" value="1"/>
</dbReference>
<protein>
    <submittedName>
        <fullName evidence="5">Chemotaxis protein</fullName>
    </submittedName>
</protein>
<evidence type="ECO:0000256" key="1">
    <source>
        <dbReference type="ARBA" id="ARBA00023224"/>
    </source>
</evidence>
<dbReference type="EMBL" id="JAAIYP010000033">
    <property type="protein sequence ID" value="NFV79701.1"/>
    <property type="molecule type" value="Genomic_DNA"/>
</dbReference>
<dbReference type="GO" id="GO:0006935">
    <property type="term" value="P:chemotaxis"/>
    <property type="evidence" value="ECO:0007669"/>
    <property type="project" value="InterPro"/>
</dbReference>
<evidence type="ECO:0000313" key="5">
    <source>
        <dbReference type="EMBL" id="NFV79701.1"/>
    </source>
</evidence>
<dbReference type="PANTHER" id="PTHR32089">
    <property type="entry name" value="METHYL-ACCEPTING CHEMOTAXIS PROTEIN MCPB"/>
    <property type="match status" value="1"/>
</dbReference>
<proteinExistence type="inferred from homology"/>
<comment type="caution">
    <text evidence="5">The sequence shown here is derived from an EMBL/GenBank/DDBJ whole genome shotgun (WGS) entry which is preliminary data.</text>
</comment>
<dbReference type="InterPro" id="IPR004090">
    <property type="entry name" value="Chemotax_Me-accpt_rcpt"/>
</dbReference>
<dbReference type="GO" id="GO:0004888">
    <property type="term" value="F:transmembrane signaling receptor activity"/>
    <property type="evidence" value="ECO:0007669"/>
    <property type="project" value="InterPro"/>
</dbReference>
<dbReference type="PRINTS" id="PR00260">
    <property type="entry name" value="CHEMTRNSDUCR"/>
</dbReference>
<dbReference type="PANTHER" id="PTHR32089:SF112">
    <property type="entry name" value="LYSOZYME-LIKE PROTEIN-RELATED"/>
    <property type="match status" value="1"/>
</dbReference>
<dbReference type="Gene3D" id="1.20.120.30">
    <property type="entry name" value="Aspartate receptor, ligand-binding domain"/>
    <property type="match status" value="1"/>
</dbReference>
<dbReference type="GO" id="GO:0016020">
    <property type="term" value="C:membrane"/>
    <property type="evidence" value="ECO:0007669"/>
    <property type="project" value="InterPro"/>
</dbReference>
<dbReference type="SUPFAM" id="SSF58104">
    <property type="entry name" value="Methyl-accepting chemotaxis protein (MCP) signaling domain"/>
    <property type="match status" value="1"/>
</dbReference>
<accession>A0A7C9QTG9</accession>
<feature type="domain" description="Methyl-accepting transducer" evidence="4">
    <location>
        <begin position="103"/>
        <end position="309"/>
    </location>
</feature>
<dbReference type="Gene3D" id="1.10.287.950">
    <property type="entry name" value="Methyl-accepting chemotaxis protein"/>
    <property type="match status" value="1"/>
</dbReference>
<organism evidence="5 6">
    <name type="scientific">Magnetospirillum aberrantis SpK</name>
    <dbReference type="NCBI Taxonomy" id="908842"/>
    <lineage>
        <taxon>Bacteria</taxon>
        <taxon>Pseudomonadati</taxon>
        <taxon>Pseudomonadota</taxon>
        <taxon>Alphaproteobacteria</taxon>
        <taxon>Rhodospirillales</taxon>
        <taxon>Rhodospirillaceae</taxon>
        <taxon>Magnetospirillum</taxon>
    </lineage>
</organism>
<dbReference type="SMART" id="SM00283">
    <property type="entry name" value="MA"/>
    <property type="match status" value="1"/>
</dbReference>
<dbReference type="CDD" id="cd11386">
    <property type="entry name" value="MCP_signal"/>
    <property type="match status" value="1"/>
</dbReference>
<dbReference type="Proteomes" id="UP000480684">
    <property type="component" value="Unassembled WGS sequence"/>
</dbReference>
<name>A0A7C9QTG9_9PROT</name>